<evidence type="ECO:0000313" key="1">
    <source>
        <dbReference type="EMBL" id="MFD2520292.1"/>
    </source>
</evidence>
<reference evidence="2" key="1">
    <citation type="journal article" date="2019" name="Int. J. Syst. Evol. Microbiol.">
        <title>The Global Catalogue of Microorganisms (GCM) 10K type strain sequencing project: providing services to taxonomists for standard genome sequencing and annotation.</title>
        <authorList>
            <consortium name="The Broad Institute Genomics Platform"/>
            <consortium name="The Broad Institute Genome Sequencing Center for Infectious Disease"/>
            <person name="Wu L."/>
            <person name="Ma J."/>
        </authorList>
    </citation>
    <scope>NUCLEOTIDE SEQUENCE [LARGE SCALE GENOMIC DNA]</scope>
    <source>
        <strain evidence="2">KCTC 52344</strain>
    </source>
</reference>
<sequence>MKTFFTKSLYISAIFSASTLGVFAQKERANVGIGTTQPDQSAVLDIKSSSQGLLIPRMSLQQRNSIQNPANGLMIYQTDLLSGFYFYDGKEWKPMASGKENYAVAADPNDWTMSGNAAPSNAYLGTTNGTPIQFKINNNKVGTLSTGNSLFLGYLAGNVTTGANNVGLGYLALGANTSGNNNVAIGREALSVGTSSAFNTAIGTNALKVNTANSNTGIGAEALGKNTSGALNTAIGASALRDNTTGGNNIGIGWAAGGFNTTGGSNIAIGAYSLYEGTATSNNLAIGYEAGRKNNSTGNIFLGYRAGYNETGSNKLYIANSNTVNPLIKGEFDNRTLRINLGASSSQTVGFLAIGNFETTFPMPTGNSYRLIVQDGIITEKVKVAVKGTGDWADYVFEPSYKLMPLDKVESFIKENKHLPNVPSAEDMSKNGLDVTQTSAKLMEKIEELTLYVIELNKEVKALKAENEKLKK</sequence>
<protein>
    <recommendedName>
        <fullName evidence="3">Peptidase S74 domain-containing protein</fullName>
    </recommendedName>
</protein>
<keyword evidence="2" id="KW-1185">Reference proteome</keyword>
<proteinExistence type="predicted"/>
<evidence type="ECO:0008006" key="3">
    <source>
        <dbReference type="Google" id="ProtNLM"/>
    </source>
</evidence>
<dbReference type="EMBL" id="JBHULC010000004">
    <property type="protein sequence ID" value="MFD2520292.1"/>
    <property type="molecule type" value="Genomic_DNA"/>
</dbReference>
<gene>
    <name evidence="1" type="ORF">ACFSR2_05305</name>
</gene>
<dbReference type="Proteomes" id="UP001597510">
    <property type="component" value="Unassembled WGS sequence"/>
</dbReference>
<name>A0ABW5J4K3_9BACT</name>
<dbReference type="RefSeq" id="WP_340235704.1">
    <property type="nucleotide sequence ID" value="NZ_JBBEWC010000004.1"/>
</dbReference>
<organism evidence="1 2">
    <name type="scientific">Emticicia soli</name>
    <dbReference type="NCBI Taxonomy" id="2027878"/>
    <lineage>
        <taxon>Bacteria</taxon>
        <taxon>Pseudomonadati</taxon>
        <taxon>Bacteroidota</taxon>
        <taxon>Cytophagia</taxon>
        <taxon>Cytophagales</taxon>
        <taxon>Leadbetterellaceae</taxon>
        <taxon>Emticicia</taxon>
    </lineage>
</organism>
<accession>A0ABW5J4K3</accession>
<evidence type="ECO:0000313" key="2">
    <source>
        <dbReference type="Proteomes" id="UP001597510"/>
    </source>
</evidence>
<comment type="caution">
    <text evidence="1">The sequence shown here is derived from an EMBL/GenBank/DDBJ whole genome shotgun (WGS) entry which is preliminary data.</text>
</comment>